<dbReference type="OrthoDB" id="10643740at2759"/>
<organism evidence="2 3">
    <name type="scientific">Passalora fulva</name>
    <name type="common">Tomato leaf mold</name>
    <name type="synonym">Cladosporium fulvum</name>
    <dbReference type="NCBI Taxonomy" id="5499"/>
    <lineage>
        <taxon>Eukaryota</taxon>
        <taxon>Fungi</taxon>
        <taxon>Dikarya</taxon>
        <taxon>Ascomycota</taxon>
        <taxon>Pezizomycotina</taxon>
        <taxon>Dothideomycetes</taxon>
        <taxon>Dothideomycetidae</taxon>
        <taxon>Mycosphaerellales</taxon>
        <taxon>Mycosphaerellaceae</taxon>
        <taxon>Fulvia</taxon>
    </lineage>
</organism>
<feature type="region of interest" description="Disordered" evidence="1">
    <location>
        <begin position="737"/>
        <end position="777"/>
    </location>
</feature>
<keyword evidence="3" id="KW-1185">Reference proteome</keyword>
<feature type="compositionally biased region" description="Polar residues" evidence="1">
    <location>
        <begin position="30"/>
        <end position="41"/>
    </location>
</feature>
<evidence type="ECO:0000313" key="3">
    <source>
        <dbReference type="Proteomes" id="UP000756132"/>
    </source>
</evidence>
<reference evidence="2" key="2">
    <citation type="journal article" date="2022" name="Microb. Genom.">
        <title>A chromosome-scale genome assembly of the tomato pathogen Cladosporium fulvum reveals a compartmentalized genome architecture and the presence of a dispensable chromosome.</title>
        <authorList>
            <person name="Zaccaron A.Z."/>
            <person name="Chen L.H."/>
            <person name="Samaras A."/>
            <person name="Stergiopoulos I."/>
        </authorList>
    </citation>
    <scope>NUCLEOTIDE SEQUENCE</scope>
    <source>
        <strain evidence="2">Race5_Kim</strain>
    </source>
</reference>
<feature type="region of interest" description="Disordered" evidence="1">
    <location>
        <begin position="222"/>
        <end position="427"/>
    </location>
</feature>
<feature type="compositionally biased region" description="Polar residues" evidence="1">
    <location>
        <begin position="754"/>
        <end position="776"/>
    </location>
</feature>
<feature type="compositionally biased region" description="Basic and acidic residues" evidence="1">
    <location>
        <begin position="864"/>
        <end position="878"/>
    </location>
</feature>
<dbReference type="KEGG" id="ffu:CLAFUR5_07535"/>
<feature type="region of interest" description="Disordered" evidence="1">
    <location>
        <begin position="22"/>
        <end position="209"/>
    </location>
</feature>
<dbReference type="EMBL" id="CP090168">
    <property type="protein sequence ID" value="UJO18584.1"/>
    <property type="molecule type" value="Genomic_DNA"/>
</dbReference>
<feature type="compositionally biased region" description="Low complexity" evidence="1">
    <location>
        <begin position="929"/>
        <end position="938"/>
    </location>
</feature>
<feature type="compositionally biased region" description="Pro residues" evidence="1">
    <location>
        <begin position="118"/>
        <end position="127"/>
    </location>
</feature>
<feature type="compositionally biased region" description="Acidic residues" evidence="1">
    <location>
        <begin position="42"/>
        <end position="58"/>
    </location>
</feature>
<feature type="compositionally biased region" description="Polar residues" evidence="1">
    <location>
        <begin position="620"/>
        <end position="639"/>
    </location>
</feature>
<gene>
    <name evidence="2" type="ORF">CLAFUR5_07535</name>
</gene>
<reference evidence="2" key="1">
    <citation type="submission" date="2021-12" db="EMBL/GenBank/DDBJ databases">
        <authorList>
            <person name="Zaccaron A."/>
            <person name="Stergiopoulos I."/>
        </authorList>
    </citation>
    <scope>NUCLEOTIDE SEQUENCE</scope>
    <source>
        <strain evidence="2">Race5_Kim</strain>
    </source>
</reference>
<sequence>MEYLGNLFEWARDRVLEWQGFDDDWPYTASPAQSEGHGSQSEDNDNQEAQSGDEDMLDEEHLQEFRAGNVSNGTNMATTGGGKRREVHSGGVASGFLSRNGQRQGNPVSPGNNRGSRTPPPPPPPPVTTQRLDEEDDELPPLSAHYFERHDQALKAHEATMKRRREEERHDRDFSKRRRYGIFRNQRNAWHTEGTAEFPPAPPVTIEREDYEFYRVWKDEARRNGRRSAQPGHRSPRTVNVGGDSRVEQLRKQRQELLELAKKAQQNSQQTPSPPKQPTGDNNNRGRPSSPPGQGPTSPRSGSKAASPQQGPSTPGGWSNVPQTPPKSNTPQQPPPKTSLESTTPPGSPPKRNATPPKEPSPKKKRKPIDDLRIDGTEKLGFGNATQTGGDADPEAGKGKGRKTSPPRETGPGQPPSRPRRPRRTGRKLEVEVDFISEDGILACESQGFGPEITEGEDLQCLCYAIRASIEAQHPGDDIPDMAECQRTMVRGLPKDVRDEFLEPYKDSRFDARSGGRNFTGEEAFRGISMLGYQLLLVVEASSRPQAYVRDQGPDQDFPPTKGYLVLHWSDRVYYKGHFSSIGPKTTRPLRVGKTRPLSPGTQAARGLINAGKRGETPDKTSPSGEKQSAKSATTSITPERQALFRDGLSELVHQSRFTNGVTLNVVAAAVNWNLRWRPDRASSTHVNFTGDEAQTILTALSGANDLVEYPVRGDHGRVRQHRDLPEQCLGSECPCDSQISKGKLPPQSRKGESSSQSQGRRNSPPASTQPQTQLSVGRLATYRGALAKIMDHLEHADKYYNTGVKDARVLVRINAHLRRQTVAGSEAAPVYDEDESKTCLTALAEQGDMIRYPVNGDLVQRIRPGEPRSPRRKDNTIKADNIGGALAGTFGPKAMGTKPASSKGEGKSPPPETRSNQETTGRKRKSADAPAAAANANKKQNSGPPPSKSQGTTKKKGVWGGGLAKKLEKQPFQ</sequence>
<dbReference type="OMA" id="EDGILAC"/>
<feature type="compositionally biased region" description="Basic and acidic residues" evidence="1">
    <location>
        <begin position="146"/>
        <end position="174"/>
    </location>
</feature>
<protein>
    <submittedName>
        <fullName evidence="2">Uncharacterized protein</fullName>
    </submittedName>
</protein>
<feature type="region of interest" description="Disordered" evidence="1">
    <location>
        <begin position="585"/>
        <end position="640"/>
    </location>
</feature>
<feature type="compositionally biased region" description="Polar residues" evidence="1">
    <location>
        <begin position="304"/>
        <end position="321"/>
    </location>
</feature>
<feature type="compositionally biased region" description="Basic and acidic residues" evidence="1">
    <location>
        <begin position="245"/>
        <end position="262"/>
    </location>
</feature>
<dbReference type="RefSeq" id="XP_047762950.1">
    <property type="nucleotide sequence ID" value="XM_047906683.1"/>
</dbReference>
<proteinExistence type="predicted"/>
<feature type="compositionally biased region" description="Polar residues" evidence="1">
    <location>
        <begin position="97"/>
        <end position="116"/>
    </location>
</feature>
<name>A0A9Q8P9X3_PASFU</name>
<dbReference type="GeneID" id="71987413"/>
<dbReference type="Proteomes" id="UP000756132">
    <property type="component" value="Chromosome 6"/>
</dbReference>
<feature type="compositionally biased region" description="Basic and acidic residues" evidence="1">
    <location>
        <begin position="368"/>
        <end position="378"/>
    </location>
</feature>
<evidence type="ECO:0000313" key="2">
    <source>
        <dbReference type="EMBL" id="UJO18584.1"/>
    </source>
</evidence>
<feature type="region of interest" description="Disordered" evidence="1">
    <location>
        <begin position="856"/>
        <end position="974"/>
    </location>
</feature>
<feature type="compositionally biased region" description="Polar residues" evidence="1">
    <location>
        <begin position="69"/>
        <end position="78"/>
    </location>
</feature>
<dbReference type="AlphaFoldDB" id="A0A9Q8P9X3"/>
<accession>A0A9Q8P9X3</accession>
<evidence type="ECO:0000256" key="1">
    <source>
        <dbReference type="SAM" id="MobiDB-lite"/>
    </source>
</evidence>